<accession>A0ABX8AEZ9</accession>
<keyword evidence="4" id="KW-1185">Reference proteome</keyword>
<name>A0ABX8AEZ9_9BRAD</name>
<feature type="compositionally biased region" description="Low complexity" evidence="1">
    <location>
        <begin position="51"/>
        <end position="71"/>
    </location>
</feature>
<protein>
    <submittedName>
        <fullName evidence="3">Uncharacterized protein</fullName>
    </submittedName>
</protein>
<feature type="chain" id="PRO_5046877739" evidence="2">
    <location>
        <begin position="22"/>
        <end position="81"/>
    </location>
</feature>
<gene>
    <name evidence="3" type="ORF">RPMA_27225</name>
</gene>
<feature type="region of interest" description="Disordered" evidence="1">
    <location>
        <begin position="22"/>
        <end position="81"/>
    </location>
</feature>
<feature type="signal peptide" evidence="2">
    <location>
        <begin position="1"/>
        <end position="21"/>
    </location>
</feature>
<feature type="compositionally biased region" description="Polar residues" evidence="1">
    <location>
        <begin position="32"/>
        <end position="47"/>
    </location>
</feature>
<dbReference type="Proteomes" id="UP000682843">
    <property type="component" value="Chromosome"/>
</dbReference>
<keyword evidence="2" id="KW-0732">Signal</keyword>
<dbReference type="RefSeq" id="WP_211910834.1">
    <property type="nucleotide sequence ID" value="NZ_CP036498.1"/>
</dbReference>
<dbReference type="EMBL" id="CP036498">
    <property type="protein sequence ID" value="QUS42099.1"/>
    <property type="molecule type" value="Genomic_DNA"/>
</dbReference>
<reference evidence="3 4" key="1">
    <citation type="submission" date="2019-02" db="EMBL/GenBank/DDBJ databases">
        <title>Emended description of the genus Rhodopseudomonas and description of Rhodopseudomonas albus sp. nov., a non-phototrophic, heavy-metal-tolerant bacterium isolated from garden soil.</title>
        <authorList>
            <person name="Bao Z."/>
            <person name="Cao W.W."/>
            <person name="Sato Y."/>
            <person name="Nishizawa T."/>
            <person name="Zhao J."/>
            <person name="Guo Y."/>
            <person name="Ohta H."/>
        </authorList>
    </citation>
    <scope>NUCLEOTIDE SEQUENCE [LARGE SCALE GENOMIC DNA]</scope>
    <source>
        <strain evidence="3 4">SK50-23</strain>
    </source>
</reference>
<sequence length="81" mass="7974">MSKVLTLFTALALLVGFAADASAGKGRKHHSQSQNQGSMTTGQSRSGYTGGNAALQGNNGNSGQGSNSLGHIKGGNIGGGK</sequence>
<evidence type="ECO:0000313" key="3">
    <source>
        <dbReference type="EMBL" id="QUS42099.1"/>
    </source>
</evidence>
<proteinExistence type="predicted"/>
<evidence type="ECO:0000256" key="1">
    <source>
        <dbReference type="SAM" id="MobiDB-lite"/>
    </source>
</evidence>
<organism evidence="3 4">
    <name type="scientific">Tardiphaga alba</name>
    <dbReference type="NCBI Taxonomy" id="340268"/>
    <lineage>
        <taxon>Bacteria</taxon>
        <taxon>Pseudomonadati</taxon>
        <taxon>Pseudomonadota</taxon>
        <taxon>Alphaproteobacteria</taxon>
        <taxon>Hyphomicrobiales</taxon>
        <taxon>Nitrobacteraceae</taxon>
        <taxon>Tardiphaga</taxon>
    </lineage>
</organism>
<evidence type="ECO:0000256" key="2">
    <source>
        <dbReference type="SAM" id="SignalP"/>
    </source>
</evidence>
<feature type="compositionally biased region" description="Gly residues" evidence="1">
    <location>
        <begin position="72"/>
        <end position="81"/>
    </location>
</feature>
<evidence type="ECO:0000313" key="4">
    <source>
        <dbReference type="Proteomes" id="UP000682843"/>
    </source>
</evidence>